<feature type="signal peptide" evidence="2">
    <location>
        <begin position="1"/>
        <end position="18"/>
    </location>
</feature>
<organism evidence="3 4">
    <name type="scientific">Kribbella pittospori</name>
    <dbReference type="NCBI Taxonomy" id="722689"/>
    <lineage>
        <taxon>Bacteria</taxon>
        <taxon>Bacillati</taxon>
        <taxon>Actinomycetota</taxon>
        <taxon>Actinomycetes</taxon>
        <taxon>Propionibacteriales</taxon>
        <taxon>Kribbellaceae</taxon>
        <taxon>Kribbella</taxon>
    </lineage>
</organism>
<accession>A0A4R0KTM7</accession>
<protein>
    <recommendedName>
        <fullName evidence="5">Lipoprotein</fullName>
    </recommendedName>
</protein>
<keyword evidence="2" id="KW-0732">Signal</keyword>
<dbReference type="RefSeq" id="WP_131352838.1">
    <property type="nucleotide sequence ID" value="NZ_SJKB01000002.1"/>
</dbReference>
<comment type="caution">
    <text evidence="3">The sequence shown here is derived from an EMBL/GenBank/DDBJ whole genome shotgun (WGS) entry which is preliminary data.</text>
</comment>
<evidence type="ECO:0000313" key="4">
    <source>
        <dbReference type="Proteomes" id="UP000291144"/>
    </source>
</evidence>
<gene>
    <name evidence="3" type="ORF">E0H73_07950</name>
</gene>
<keyword evidence="4" id="KW-1185">Reference proteome</keyword>
<feature type="region of interest" description="Disordered" evidence="1">
    <location>
        <begin position="30"/>
        <end position="71"/>
    </location>
</feature>
<dbReference type="EMBL" id="SJKB01000002">
    <property type="protein sequence ID" value="TCC64333.1"/>
    <property type="molecule type" value="Genomic_DNA"/>
</dbReference>
<evidence type="ECO:0008006" key="5">
    <source>
        <dbReference type="Google" id="ProtNLM"/>
    </source>
</evidence>
<name>A0A4R0KTM7_9ACTN</name>
<evidence type="ECO:0000313" key="3">
    <source>
        <dbReference type="EMBL" id="TCC64333.1"/>
    </source>
</evidence>
<dbReference type="OrthoDB" id="9825614at2"/>
<evidence type="ECO:0000256" key="2">
    <source>
        <dbReference type="SAM" id="SignalP"/>
    </source>
</evidence>
<evidence type="ECO:0000256" key="1">
    <source>
        <dbReference type="SAM" id="MobiDB-lite"/>
    </source>
</evidence>
<sequence length="204" mass="21222">MRRAAGSVVLMACGAMLAACGHEPAAAPPPLGPPAPIAGVVKSSDLPGSPQQEPLDEDGVPPNGCKLGGASGLQDHADQTQFVQYSLAGGTVVKSFLYTYKDTTLLTKDWNLLVSGNKNCVGRMTGPPNGGYGLLEDLPATVTGYETFLRTTTQVTHSERAWSRRGTDSIVSVLVTHTTTDLTADPMSTLPADAQALTQKVAAE</sequence>
<feature type="chain" id="PRO_5039169949" description="Lipoprotein" evidence="2">
    <location>
        <begin position="19"/>
        <end position="204"/>
    </location>
</feature>
<dbReference type="AlphaFoldDB" id="A0A4R0KTM7"/>
<dbReference type="PROSITE" id="PS51257">
    <property type="entry name" value="PROKAR_LIPOPROTEIN"/>
    <property type="match status" value="1"/>
</dbReference>
<dbReference type="Proteomes" id="UP000291144">
    <property type="component" value="Unassembled WGS sequence"/>
</dbReference>
<proteinExistence type="predicted"/>
<reference evidence="3 4" key="1">
    <citation type="submission" date="2019-02" db="EMBL/GenBank/DDBJ databases">
        <title>Kribbella capetownensis sp. nov. and Kribbella speibonae sp. nov., isolated from soil.</title>
        <authorList>
            <person name="Curtis S.M."/>
            <person name="Norton I."/>
            <person name="Everest G.J."/>
            <person name="Meyers P.R."/>
        </authorList>
    </citation>
    <scope>NUCLEOTIDE SEQUENCE [LARGE SCALE GENOMIC DNA]</scope>
    <source>
        <strain evidence="3 4">NRRL B-24813</strain>
    </source>
</reference>